<dbReference type="AlphaFoldDB" id="A0A7I7Q8K4"/>
<organism evidence="6 7">
    <name type="scientific">Mycobacterium stomatepiae</name>
    <dbReference type="NCBI Taxonomy" id="470076"/>
    <lineage>
        <taxon>Bacteria</taxon>
        <taxon>Bacillati</taxon>
        <taxon>Actinomycetota</taxon>
        <taxon>Actinomycetes</taxon>
        <taxon>Mycobacteriales</taxon>
        <taxon>Mycobacteriaceae</taxon>
        <taxon>Mycobacterium</taxon>
        <taxon>Mycobacterium simiae complex</taxon>
    </lineage>
</organism>
<evidence type="ECO:0000256" key="3">
    <source>
        <dbReference type="ARBA" id="ARBA00023163"/>
    </source>
</evidence>
<evidence type="ECO:0000256" key="1">
    <source>
        <dbReference type="ARBA" id="ARBA00023015"/>
    </source>
</evidence>
<dbReference type="InterPro" id="IPR001647">
    <property type="entry name" value="HTH_TetR"/>
</dbReference>
<keyword evidence="3" id="KW-0804">Transcription</keyword>
<dbReference type="Pfam" id="PF00440">
    <property type="entry name" value="TetR_N"/>
    <property type="match status" value="1"/>
</dbReference>
<dbReference type="GO" id="GO:0003677">
    <property type="term" value="F:DNA binding"/>
    <property type="evidence" value="ECO:0007669"/>
    <property type="project" value="UniProtKB-UniRule"/>
</dbReference>
<proteinExistence type="predicted"/>
<evidence type="ECO:0000313" key="6">
    <source>
        <dbReference type="EMBL" id="BBY22660.1"/>
    </source>
</evidence>
<dbReference type="SUPFAM" id="SSF48498">
    <property type="entry name" value="Tetracyclin repressor-like, C-terminal domain"/>
    <property type="match status" value="1"/>
</dbReference>
<evidence type="ECO:0000256" key="4">
    <source>
        <dbReference type="PROSITE-ProRule" id="PRU00335"/>
    </source>
</evidence>
<accession>A0A7I7Q8K4</accession>
<evidence type="ECO:0000256" key="2">
    <source>
        <dbReference type="ARBA" id="ARBA00023125"/>
    </source>
</evidence>
<keyword evidence="2 4" id="KW-0238">DNA-binding</keyword>
<keyword evidence="1" id="KW-0805">Transcription regulation</keyword>
<dbReference type="PANTHER" id="PTHR47506:SF7">
    <property type="entry name" value="TRANSCRIPTIONAL REGULATORY PROTEIN"/>
    <property type="match status" value="1"/>
</dbReference>
<sequence>MRYPPGQKARARDALVRAGTRSLKTSGFNGIGVDGLAAAAGVTSGAFYSNFPSKTAILEAVVEAGLGEPFVTDTGAMTHAEARAHMVAFLHGYMNTDHSLDVAGGCVMPALSADVSRAEPSVKETYERKMIALIDRITELLDGDESDRRRRAWSIVALMVGSVLISRGMPEQSETRSAALDSALATVSALMDVGAEAQR</sequence>
<dbReference type="InterPro" id="IPR009057">
    <property type="entry name" value="Homeodomain-like_sf"/>
</dbReference>
<keyword evidence="7" id="KW-1185">Reference proteome</keyword>
<protein>
    <submittedName>
        <fullName evidence="6">TetR family transcriptional regulator</fullName>
    </submittedName>
</protein>
<dbReference type="PROSITE" id="PS50977">
    <property type="entry name" value="HTH_TETR_2"/>
    <property type="match status" value="1"/>
</dbReference>
<dbReference type="Proteomes" id="UP000467130">
    <property type="component" value="Chromosome"/>
</dbReference>
<dbReference type="SUPFAM" id="SSF46689">
    <property type="entry name" value="Homeodomain-like"/>
    <property type="match status" value="1"/>
</dbReference>
<dbReference type="EMBL" id="AP022587">
    <property type="protein sequence ID" value="BBY22660.1"/>
    <property type="molecule type" value="Genomic_DNA"/>
</dbReference>
<dbReference type="InterPro" id="IPR036271">
    <property type="entry name" value="Tet_transcr_reg_TetR-rel_C_sf"/>
</dbReference>
<dbReference type="PRINTS" id="PR00455">
    <property type="entry name" value="HTHTETR"/>
</dbReference>
<dbReference type="KEGG" id="msto:MSTO_28650"/>
<reference evidence="6 7" key="1">
    <citation type="journal article" date="2019" name="Emerg. Microbes Infect.">
        <title>Comprehensive subspecies identification of 175 nontuberculous mycobacteria species based on 7547 genomic profiles.</title>
        <authorList>
            <person name="Matsumoto Y."/>
            <person name="Kinjo T."/>
            <person name="Motooka D."/>
            <person name="Nabeya D."/>
            <person name="Jung N."/>
            <person name="Uechi K."/>
            <person name="Horii T."/>
            <person name="Iida T."/>
            <person name="Fujita J."/>
            <person name="Nakamura S."/>
        </authorList>
    </citation>
    <scope>NUCLEOTIDE SEQUENCE [LARGE SCALE GENOMIC DNA]</scope>
    <source>
        <strain evidence="6 7">JCM 17783</strain>
    </source>
</reference>
<dbReference type="Gene3D" id="1.10.10.60">
    <property type="entry name" value="Homeodomain-like"/>
    <property type="match status" value="1"/>
</dbReference>
<feature type="domain" description="HTH tetR-type" evidence="5">
    <location>
        <begin position="9"/>
        <end position="69"/>
    </location>
</feature>
<evidence type="ECO:0000259" key="5">
    <source>
        <dbReference type="PROSITE" id="PS50977"/>
    </source>
</evidence>
<feature type="DNA-binding region" description="H-T-H motif" evidence="4">
    <location>
        <begin position="32"/>
        <end position="51"/>
    </location>
</feature>
<dbReference type="RefSeq" id="WP_163790610.1">
    <property type="nucleotide sequence ID" value="NZ_AP022587.1"/>
</dbReference>
<dbReference type="Gene3D" id="1.10.357.10">
    <property type="entry name" value="Tetracycline Repressor, domain 2"/>
    <property type="match status" value="1"/>
</dbReference>
<name>A0A7I7Q8K4_9MYCO</name>
<dbReference type="PANTHER" id="PTHR47506">
    <property type="entry name" value="TRANSCRIPTIONAL REGULATORY PROTEIN"/>
    <property type="match status" value="1"/>
</dbReference>
<evidence type="ECO:0000313" key="7">
    <source>
        <dbReference type="Proteomes" id="UP000467130"/>
    </source>
</evidence>
<gene>
    <name evidence="6" type="ORF">MSTO_28650</name>
</gene>